<feature type="compositionally biased region" description="Low complexity" evidence="1">
    <location>
        <begin position="35"/>
        <end position="48"/>
    </location>
</feature>
<feature type="signal peptide" evidence="2">
    <location>
        <begin position="1"/>
        <end position="25"/>
    </location>
</feature>
<organism evidence="3 4">
    <name type="scientific">Podarcis lilfordi</name>
    <name type="common">Lilford's wall lizard</name>
    <dbReference type="NCBI Taxonomy" id="74358"/>
    <lineage>
        <taxon>Eukaryota</taxon>
        <taxon>Metazoa</taxon>
        <taxon>Chordata</taxon>
        <taxon>Craniata</taxon>
        <taxon>Vertebrata</taxon>
        <taxon>Euteleostomi</taxon>
        <taxon>Lepidosauria</taxon>
        <taxon>Squamata</taxon>
        <taxon>Bifurcata</taxon>
        <taxon>Unidentata</taxon>
        <taxon>Episquamata</taxon>
        <taxon>Laterata</taxon>
        <taxon>Lacertibaenia</taxon>
        <taxon>Lacertidae</taxon>
        <taxon>Podarcis</taxon>
    </lineage>
</organism>
<evidence type="ECO:0000313" key="4">
    <source>
        <dbReference type="Proteomes" id="UP001178461"/>
    </source>
</evidence>
<sequence length="120" mass="12922">MCLRLKIFFIKLLLRLLSNCCLKLARRISKTPESATGAEGETPEITAEGGAGTGAEEGKVEWMRVRKAQAMAKGKALLSTLPIENVASLGQEGIAKLAKAKLKEDPREGPASLNMMKVLK</sequence>
<proteinExistence type="predicted"/>
<gene>
    <name evidence="3" type="ORF">PODLI_1B021622</name>
</gene>
<protein>
    <submittedName>
        <fullName evidence="3">Uncharacterized protein</fullName>
    </submittedName>
</protein>
<evidence type="ECO:0000256" key="2">
    <source>
        <dbReference type="SAM" id="SignalP"/>
    </source>
</evidence>
<dbReference type="AlphaFoldDB" id="A0AA35KTQ0"/>
<accession>A0AA35KTQ0</accession>
<dbReference type="EMBL" id="OX395134">
    <property type="protein sequence ID" value="CAI5784127.1"/>
    <property type="molecule type" value="Genomic_DNA"/>
</dbReference>
<feature type="chain" id="PRO_5041445154" evidence="2">
    <location>
        <begin position="26"/>
        <end position="120"/>
    </location>
</feature>
<evidence type="ECO:0000313" key="3">
    <source>
        <dbReference type="EMBL" id="CAI5784127.1"/>
    </source>
</evidence>
<keyword evidence="4" id="KW-1185">Reference proteome</keyword>
<dbReference type="Proteomes" id="UP001178461">
    <property type="component" value="Chromosome 9"/>
</dbReference>
<keyword evidence="2" id="KW-0732">Signal</keyword>
<reference evidence="3" key="1">
    <citation type="submission" date="2022-12" db="EMBL/GenBank/DDBJ databases">
        <authorList>
            <person name="Alioto T."/>
            <person name="Alioto T."/>
            <person name="Gomez Garrido J."/>
        </authorList>
    </citation>
    <scope>NUCLEOTIDE SEQUENCE</scope>
</reference>
<evidence type="ECO:0000256" key="1">
    <source>
        <dbReference type="SAM" id="MobiDB-lite"/>
    </source>
</evidence>
<feature type="region of interest" description="Disordered" evidence="1">
    <location>
        <begin position="31"/>
        <end position="58"/>
    </location>
</feature>
<name>A0AA35KTQ0_9SAUR</name>